<proteinExistence type="inferred from homology"/>
<dbReference type="Proteomes" id="UP000324282">
    <property type="component" value="Unassembled WGS sequence"/>
</dbReference>
<evidence type="ECO:0000259" key="6">
    <source>
        <dbReference type="Pfam" id="PF02465"/>
    </source>
</evidence>
<dbReference type="Pfam" id="PF07196">
    <property type="entry name" value="Flagellin_IN"/>
    <property type="match status" value="1"/>
</dbReference>
<reference evidence="8 9" key="1">
    <citation type="submission" date="2019-07" db="EMBL/GenBank/DDBJ databases">
        <title>Deep subsurface shale carbon reservoir microbial communities from Ohio and West Virginia, USA.</title>
        <authorList>
            <person name="Wrighton K."/>
        </authorList>
    </citation>
    <scope>NUCLEOTIDE SEQUENCE [LARGE SCALE GENOMIC DNA]</scope>
    <source>
        <strain evidence="8 9">NP_8Ht</strain>
    </source>
</reference>
<comment type="similarity">
    <text evidence="1 5">Belongs to the FliD family.</text>
</comment>
<organism evidence="8 9">
    <name type="scientific">Stutzerimonas stutzeri</name>
    <name type="common">Pseudomonas stutzeri</name>
    <dbReference type="NCBI Taxonomy" id="316"/>
    <lineage>
        <taxon>Bacteria</taxon>
        <taxon>Pseudomonadati</taxon>
        <taxon>Pseudomonadota</taxon>
        <taxon>Gammaproteobacteria</taxon>
        <taxon>Pseudomonadales</taxon>
        <taxon>Pseudomonadaceae</taxon>
        <taxon>Stutzerimonas</taxon>
    </lineage>
</organism>
<dbReference type="AlphaFoldDB" id="A0A5S5BG28"/>
<dbReference type="GO" id="GO:0005576">
    <property type="term" value="C:extracellular region"/>
    <property type="evidence" value="ECO:0007669"/>
    <property type="project" value="UniProtKB-SubCell"/>
</dbReference>
<keyword evidence="8" id="KW-0969">Cilium</keyword>
<protein>
    <recommendedName>
        <fullName evidence="5">Flagellar hook-associated protein 2</fullName>
        <shortName evidence="5">HAP2</shortName>
    </recommendedName>
    <alternativeName>
        <fullName evidence="5">Flagellar cap protein</fullName>
    </alternativeName>
</protein>
<evidence type="ECO:0000259" key="7">
    <source>
        <dbReference type="Pfam" id="PF07195"/>
    </source>
</evidence>
<keyword evidence="3" id="KW-0175">Coiled coil</keyword>
<dbReference type="Pfam" id="PF02465">
    <property type="entry name" value="FliD_N"/>
    <property type="match status" value="1"/>
</dbReference>
<keyword evidence="5" id="KW-0964">Secreted</keyword>
<keyword evidence="8" id="KW-0282">Flagellum</keyword>
<evidence type="ECO:0000313" key="9">
    <source>
        <dbReference type="Proteomes" id="UP000324282"/>
    </source>
</evidence>
<dbReference type="GO" id="GO:0071973">
    <property type="term" value="P:bacterial-type flagellum-dependent cell motility"/>
    <property type="evidence" value="ECO:0007669"/>
    <property type="project" value="TreeGrafter"/>
</dbReference>
<dbReference type="OrthoDB" id="9810816at2"/>
<sequence>MADVGIGSGINIGSIVSSMVAAERAPKETQLANLEKKTTTQITAVGALKGAISDFQTALGSLNKAELFQARSASSSKADIVGVTAGTTAGAGTYQVEVKNLATNSKVALAAIQNTAEAPAAFASGKLDISLGVPGTPPSKETFSVTVDEGNNSLSGMRDAINEAGKDLGVSATIVTDEFGSRLVLTSNKTGAGRDITVAVTDETAATPGQTALSALAFDGTSSSTGAGARVLSQAQSAELYVDGLKVISENNKVDSAIEGVTLDLKAKTTADEPLTVTVAEDKAGIKKQVQSFVAAYNKLIGVVNAQTKVTSVGDGKAPVTGALVGDATARTLLSTIRNELVNTQGDGAIRALSDMGITTQKDGTLAIDSAKLDKTMAGNFEQLSGFFTGDTGLAARLDGKLKPYTETGGILEQRNKVMTETITKIDKQKEDLDRRITSLQERLFKQFNAMDTLVGQLANTSSSLLASLENLPWAANNSRK</sequence>
<dbReference type="GO" id="GO:0009421">
    <property type="term" value="C:bacterial-type flagellum filament cap"/>
    <property type="evidence" value="ECO:0007669"/>
    <property type="project" value="InterPro"/>
</dbReference>
<dbReference type="PANTHER" id="PTHR30288">
    <property type="entry name" value="FLAGELLAR CAP/ASSEMBLY PROTEIN FLID"/>
    <property type="match status" value="1"/>
</dbReference>
<evidence type="ECO:0000256" key="3">
    <source>
        <dbReference type="ARBA" id="ARBA00023054"/>
    </source>
</evidence>
<dbReference type="PANTHER" id="PTHR30288:SF0">
    <property type="entry name" value="FLAGELLAR HOOK-ASSOCIATED PROTEIN 2"/>
    <property type="match status" value="1"/>
</dbReference>
<name>A0A5S5BG28_STUST</name>
<keyword evidence="4 5" id="KW-0975">Bacterial flagellum</keyword>
<keyword evidence="8" id="KW-0966">Cell projection</keyword>
<evidence type="ECO:0000256" key="4">
    <source>
        <dbReference type="ARBA" id="ARBA00023143"/>
    </source>
</evidence>
<dbReference type="InterPro" id="IPR010809">
    <property type="entry name" value="FliD_C"/>
</dbReference>
<dbReference type="InterPro" id="IPR010810">
    <property type="entry name" value="Flagellin_hook_IN_motif"/>
</dbReference>
<dbReference type="RefSeq" id="WP_148924006.1">
    <property type="nucleotide sequence ID" value="NZ_VNHQ01000011.1"/>
</dbReference>
<dbReference type="InterPro" id="IPR040026">
    <property type="entry name" value="FliD"/>
</dbReference>
<dbReference type="GO" id="GO:0009424">
    <property type="term" value="C:bacterial-type flagellum hook"/>
    <property type="evidence" value="ECO:0007669"/>
    <property type="project" value="UniProtKB-UniRule"/>
</dbReference>
<dbReference type="EMBL" id="VNHQ01000011">
    <property type="protein sequence ID" value="TYP66011.1"/>
    <property type="molecule type" value="Genomic_DNA"/>
</dbReference>
<evidence type="ECO:0000256" key="2">
    <source>
        <dbReference type="ARBA" id="ARBA00011255"/>
    </source>
</evidence>
<comment type="subunit">
    <text evidence="2 5">Homopentamer.</text>
</comment>
<evidence type="ECO:0000313" key="8">
    <source>
        <dbReference type="EMBL" id="TYP66011.1"/>
    </source>
</evidence>
<feature type="domain" description="Flagellar hook-associated protein 2 N-terminal" evidence="6">
    <location>
        <begin position="8"/>
        <end position="104"/>
    </location>
</feature>
<accession>A0A5S5BG28</accession>
<feature type="domain" description="Flagellar hook-associated protein 2 C-terminal" evidence="7">
    <location>
        <begin position="235"/>
        <end position="459"/>
    </location>
</feature>
<gene>
    <name evidence="8" type="ORF">A9A72_1214</name>
</gene>
<comment type="caution">
    <text evidence="8">The sequence shown here is derived from an EMBL/GenBank/DDBJ whole genome shotgun (WGS) entry which is preliminary data.</text>
</comment>
<dbReference type="Pfam" id="PF07195">
    <property type="entry name" value="FliD_C"/>
    <property type="match status" value="1"/>
</dbReference>
<comment type="function">
    <text evidence="5">Required for morphogenesis and for the elongation of the flagellar filament by facilitating polymerization of the flagellin monomers at the tip of growing filament. Forms a capping structure, which prevents flagellin subunits (transported through the central channel of the flagellum) from leaking out without polymerization at the distal end.</text>
</comment>
<comment type="subcellular location">
    <subcellularLocation>
        <location evidence="5">Secreted</location>
    </subcellularLocation>
    <subcellularLocation>
        <location evidence="5">Bacterial flagellum</location>
    </subcellularLocation>
</comment>
<dbReference type="InterPro" id="IPR003481">
    <property type="entry name" value="FliD_N"/>
</dbReference>
<dbReference type="GO" id="GO:0007155">
    <property type="term" value="P:cell adhesion"/>
    <property type="evidence" value="ECO:0007669"/>
    <property type="project" value="InterPro"/>
</dbReference>
<evidence type="ECO:0000256" key="5">
    <source>
        <dbReference type="RuleBase" id="RU362066"/>
    </source>
</evidence>
<evidence type="ECO:0000256" key="1">
    <source>
        <dbReference type="ARBA" id="ARBA00009764"/>
    </source>
</evidence>